<evidence type="ECO:0000313" key="2">
    <source>
        <dbReference type="Proteomes" id="UP000326757"/>
    </source>
</evidence>
<dbReference type="Proteomes" id="UP000326757">
    <property type="component" value="Unassembled WGS sequence"/>
</dbReference>
<dbReference type="AlphaFoldDB" id="A0A5N6K3W3"/>
<sequence length="119" mass="13381">MFGYNCVGWLKLRKMDSCISSSTSSTIHIAYQYSSQLNKAPYLEDNRKFHQIILSQPPVKAISISQKLHKNQSKSPISAKHCQQKCPTESVALLKSYTISKLIQNLKSFANQEMGTIAT</sequence>
<dbReference type="EMBL" id="VIGI01000008">
    <property type="protein sequence ID" value="KAB8297011.1"/>
    <property type="molecule type" value="Genomic_DNA"/>
</dbReference>
<protein>
    <submittedName>
        <fullName evidence="1">Uncharacterized protein</fullName>
    </submittedName>
</protein>
<proteinExistence type="predicted"/>
<accession>A0A5N6K3W3</accession>
<gene>
    <name evidence="1" type="ORF">EYC80_002410</name>
</gene>
<organism evidence="1 2">
    <name type="scientific">Monilinia laxa</name>
    <name type="common">Brown rot fungus</name>
    <name type="synonym">Sclerotinia laxa</name>
    <dbReference type="NCBI Taxonomy" id="61186"/>
    <lineage>
        <taxon>Eukaryota</taxon>
        <taxon>Fungi</taxon>
        <taxon>Dikarya</taxon>
        <taxon>Ascomycota</taxon>
        <taxon>Pezizomycotina</taxon>
        <taxon>Leotiomycetes</taxon>
        <taxon>Helotiales</taxon>
        <taxon>Sclerotiniaceae</taxon>
        <taxon>Monilinia</taxon>
    </lineage>
</organism>
<evidence type="ECO:0000313" key="1">
    <source>
        <dbReference type="EMBL" id="KAB8297011.1"/>
    </source>
</evidence>
<reference evidence="1 2" key="1">
    <citation type="submission" date="2019-06" db="EMBL/GenBank/DDBJ databases">
        <title>Genome Sequence of the Brown Rot Fungal Pathogen Monilinia laxa.</title>
        <authorList>
            <person name="De Miccolis Angelini R.M."/>
            <person name="Landi L."/>
            <person name="Abate D."/>
            <person name="Pollastro S."/>
            <person name="Romanazzi G."/>
            <person name="Faretra F."/>
        </authorList>
    </citation>
    <scope>NUCLEOTIDE SEQUENCE [LARGE SCALE GENOMIC DNA]</scope>
    <source>
        <strain evidence="1 2">Mlax316</strain>
    </source>
</reference>
<comment type="caution">
    <text evidence="1">The sequence shown here is derived from an EMBL/GenBank/DDBJ whole genome shotgun (WGS) entry which is preliminary data.</text>
</comment>
<keyword evidence="2" id="KW-1185">Reference proteome</keyword>
<name>A0A5N6K3W3_MONLA</name>